<sequence length="106" mass="11490">MENTVQKNYTDEMVANLVSGYATKEGTNKEFVTEMAKELGRSTKSIVAKLVSLNLYVTEAKVTKTGLPVISKGTLVGQIENHFGFALPSLVKATKVDLQNLVDNLG</sequence>
<dbReference type="AlphaFoldDB" id="A0A382XS56"/>
<accession>A0A382XS56</accession>
<evidence type="ECO:0000313" key="1">
    <source>
        <dbReference type="EMBL" id="SVD73680.1"/>
    </source>
</evidence>
<gene>
    <name evidence="1" type="ORF">METZ01_LOCUS426534</name>
</gene>
<protein>
    <submittedName>
        <fullName evidence="1">Uncharacterized protein</fullName>
    </submittedName>
</protein>
<name>A0A382XS56_9ZZZZ</name>
<proteinExistence type="predicted"/>
<dbReference type="EMBL" id="UINC01169905">
    <property type="protein sequence ID" value="SVD73680.1"/>
    <property type="molecule type" value="Genomic_DNA"/>
</dbReference>
<organism evidence="1">
    <name type="scientific">marine metagenome</name>
    <dbReference type="NCBI Taxonomy" id="408172"/>
    <lineage>
        <taxon>unclassified sequences</taxon>
        <taxon>metagenomes</taxon>
        <taxon>ecological metagenomes</taxon>
    </lineage>
</organism>
<reference evidence="1" key="1">
    <citation type="submission" date="2018-05" db="EMBL/GenBank/DDBJ databases">
        <authorList>
            <person name="Lanie J.A."/>
            <person name="Ng W.-L."/>
            <person name="Kazmierczak K.M."/>
            <person name="Andrzejewski T.M."/>
            <person name="Davidsen T.M."/>
            <person name="Wayne K.J."/>
            <person name="Tettelin H."/>
            <person name="Glass J.I."/>
            <person name="Rusch D."/>
            <person name="Podicherti R."/>
            <person name="Tsui H.-C.T."/>
            <person name="Winkler M.E."/>
        </authorList>
    </citation>
    <scope>NUCLEOTIDE SEQUENCE</scope>
</reference>